<accession>A0A0W8EYC6</accession>
<proteinExistence type="predicted"/>
<evidence type="ECO:0000256" key="1">
    <source>
        <dbReference type="SAM" id="MobiDB-lite"/>
    </source>
</evidence>
<feature type="region of interest" description="Disordered" evidence="1">
    <location>
        <begin position="1"/>
        <end position="53"/>
    </location>
</feature>
<organism evidence="2">
    <name type="scientific">hydrocarbon metagenome</name>
    <dbReference type="NCBI Taxonomy" id="938273"/>
    <lineage>
        <taxon>unclassified sequences</taxon>
        <taxon>metagenomes</taxon>
        <taxon>ecological metagenomes</taxon>
    </lineage>
</organism>
<reference evidence="2" key="1">
    <citation type="journal article" date="2015" name="Proc. Natl. Acad. Sci. U.S.A.">
        <title>Networks of energetic and metabolic interactions define dynamics in microbial communities.</title>
        <authorList>
            <person name="Embree M."/>
            <person name="Liu J.K."/>
            <person name="Al-Bassam M.M."/>
            <person name="Zengler K."/>
        </authorList>
    </citation>
    <scope>NUCLEOTIDE SEQUENCE</scope>
</reference>
<gene>
    <name evidence="2" type="ORF">ASZ90_016353</name>
</gene>
<dbReference type="EMBL" id="LNQE01001714">
    <property type="protein sequence ID" value="KUG13623.1"/>
    <property type="molecule type" value="Genomic_DNA"/>
</dbReference>
<evidence type="ECO:0000313" key="2">
    <source>
        <dbReference type="EMBL" id="KUG13623.1"/>
    </source>
</evidence>
<dbReference type="AlphaFoldDB" id="A0A0W8EYC6"/>
<feature type="compositionally biased region" description="Basic and acidic residues" evidence="1">
    <location>
        <begin position="43"/>
        <end position="53"/>
    </location>
</feature>
<name>A0A0W8EYC6_9ZZZZ</name>
<sequence>MHPADRPPGPHTPGAGHFQRMARHNGVPGAEISGAVLPDPEDRDNGVQDIRKR</sequence>
<feature type="compositionally biased region" description="Pro residues" evidence="1">
    <location>
        <begin position="1"/>
        <end position="11"/>
    </location>
</feature>
<protein>
    <submittedName>
        <fullName evidence="2">Uncharacterized protein</fullName>
    </submittedName>
</protein>
<comment type="caution">
    <text evidence="2">The sequence shown here is derived from an EMBL/GenBank/DDBJ whole genome shotgun (WGS) entry which is preliminary data.</text>
</comment>